<evidence type="ECO:0000256" key="1">
    <source>
        <dbReference type="SAM" id="MobiDB-lite"/>
    </source>
</evidence>
<feature type="region of interest" description="Disordered" evidence="1">
    <location>
        <begin position="1"/>
        <end position="35"/>
    </location>
</feature>
<proteinExistence type="predicted"/>
<feature type="compositionally biased region" description="Basic and acidic residues" evidence="1">
    <location>
        <begin position="25"/>
        <end position="35"/>
    </location>
</feature>
<feature type="compositionally biased region" description="Polar residues" evidence="1">
    <location>
        <begin position="1"/>
        <end position="11"/>
    </location>
</feature>
<comment type="caution">
    <text evidence="2">The sequence shown here is derived from an EMBL/GenBank/DDBJ whole genome shotgun (WGS) entry which is preliminary data.</text>
</comment>
<dbReference type="Proteomes" id="UP001066276">
    <property type="component" value="Chromosome 4_2"/>
</dbReference>
<feature type="compositionally biased region" description="Basic and acidic residues" evidence="1">
    <location>
        <begin position="71"/>
        <end position="92"/>
    </location>
</feature>
<name>A0AAV7SDJ4_PLEWA</name>
<gene>
    <name evidence="2" type="ORF">NDU88_001936</name>
</gene>
<reference evidence="2" key="1">
    <citation type="journal article" date="2022" name="bioRxiv">
        <title>Sequencing and chromosome-scale assembly of the giantPleurodeles waltlgenome.</title>
        <authorList>
            <person name="Brown T."/>
            <person name="Elewa A."/>
            <person name="Iarovenko S."/>
            <person name="Subramanian E."/>
            <person name="Araus A.J."/>
            <person name="Petzold A."/>
            <person name="Susuki M."/>
            <person name="Suzuki K.-i.T."/>
            <person name="Hayashi T."/>
            <person name="Toyoda A."/>
            <person name="Oliveira C."/>
            <person name="Osipova E."/>
            <person name="Leigh N.D."/>
            <person name="Simon A."/>
            <person name="Yun M.H."/>
        </authorList>
    </citation>
    <scope>NUCLEOTIDE SEQUENCE</scope>
    <source>
        <strain evidence="2">20211129_DDA</strain>
        <tissue evidence="2">Liver</tissue>
    </source>
</reference>
<organism evidence="2 3">
    <name type="scientific">Pleurodeles waltl</name>
    <name type="common">Iberian ribbed newt</name>
    <dbReference type="NCBI Taxonomy" id="8319"/>
    <lineage>
        <taxon>Eukaryota</taxon>
        <taxon>Metazoa</taxon>
        <taxon>Chordata</taxon>
        <taxon>Craniata</taxon>
        <taxon>Vertebrata</taxon>
        <taxon>Euteleostomi</taxon>
        <taxon>Amphibia</taxon>
        <taxon>Batrachia</taxon>
        <taxon>Caudata</taxon>
        <taxon>Salamandroidea</taxon>
        <taxon>Salamandridae</taxon>
        <taxon>Pleurodelinae</taxon>
        <taxon>Pleurodeles</taxon>
    </lineage>
</organism>
<evidence type="ECO:0000313" key="2">
    <source>
        <dbReference type="EMBL" id="KAJ1161450.1"/>
    </source>
</evidence>
<evidence type="ECO:0000313" key="3">
    <source>
        <dbReference type="Proteomes" id="UP001066276"/>
    </source>
</evidence>
<dbReference type="AlphaFoldDB" id="A0AAV7SDJ4"/>
<sequence>MVFPTSTSALWSPQEAAAAAGVTSDAREGSERRVSDPCWARVLDGDGEASSYPRPWAATAEEIVEPFDVLQPERKEEDRAAAGTEPDPRETR</sequence>
<feature type="region of interest" description="Disordered" evidence="1">
    <location>
        <begin position="67"/>
        <end position="92"/>
    </location>
</feature>
<dbReference type="EMBL" id="JANPWB010000008">
    <property type="protein sequence ID" value="KAJ1161450.1"/>
    <property type="molecule type" value="Genomic_DNA"/>
</dbReference>
<protein>
    <submittedName>
        <fullName evidence="2">Uncharacterized protein</fullName>
    </submittedName>
</protein>
<accession>A0AAV7SDJ4</accession>
<keyword evidence="3" id="KW-1185">Reference proteome</keyword>